<dbReference type="Gene3D" id="3.20.20.80">
    <property type="entry name" value="Glycosidases"/>
    <property type="match status" value="1"/>
</dbReference>
<accession>A0A1I8NB79</accession>
<dbReference type="InterPro" id="IPR001223">
    <property type="entry name" value="Glyco_hydro18_cat"/>
</dbReference>
<dbReference type="Gene3D" id="3.10.50.10">
    <property type="match status" value="1"/>
</dbReference>
<evidence type="ECO:0000256" key="8">
    <source>
        <dbReference type="SAM" id="SignalP"/>
    </source>
</evidence>
<evidence type="ECO:0000256" key="3">
    <source>
        <dbReference type="ARBA" id="ARBA00009336"/>
    </source>
</evidence>
<dbReference type="eggNOG" id="KOG2091">
    <property type="taxonomic scope" value="Eukaryota"/>
</dbReference>
<dbReference type="PROSITE" id="PS51910">
    <property type="entry name" value="GH18_2"/>
    <property type="match status" value="1"/>
</dbReference>
<dbReference type="GO" id="GO:0005764">
    <property type="term" value="C:lysosome"/>
    <property type="evidence" value="ECO:0007669"/>
    <property type="project" value="UniProtKB-SubCell"/>
</dbReference>
<protein>
    <recommendedName>
        <fullName evidence="7">Chitinase domain-containing protein 1</fullName>
    </recommendedName>
</protein>
<evidence type="ECO:0000256" key="4">
    <source>
        <dbReference type="ARBA" id="ARBA00022525"/>
    </source>
</evidence>
<evidence type="ECO:0000313" key="11">
    <source>
        <dbReference type="Proteomes" id="UP001652621"/>
    </source>
</evidence>
<dbReference type="GeneID" id="101897146"/>
<reference evidence="12" key="2">
    <citation type="submission" date="2025-04" db="UniProtKB">
        <authorList>
            <consortium name="RefSeq"/>
        </authorList>
    </citation>
    <scope>IDENTIFICATION</scope>
    <source>
        <strain evidence="12">Aabys</strain>
    </source>
</reference>
<dbReference type="RefSeq" id="XP_005176318.1">
    <property type="nucleotide sequence ID" value="XM_005176261.3"/>
</dbReference>
<feature type="domain" description="GH18" evidence="9">
    <location>
        <begin position="78"/>
        <end position="397"/>
    </location>
</feature>
<evidence type="ECO:0000256" key="2">
    <source>
        <dbReference type="ARBA" id="ARBA00004613"/>
    </source>
</evidence>
<dbReference type="OrthoDB" id="10254444at2759"/>
<dbReference type="VEuPathDB" id="VectorBase:MDOMA2_012243"/>
<keyword evidence="11" id="KW-1185">Reference proteome</keyword>
<reference evidence="10" key="1">
    <citation type="submission" date="2020-05" db="UniProtKB">
        <authorList>
            <consortium name="EnsemblMetazoa"/>
        </authorList>
    </citation>
    <scope>IDENTIFICATION</scope>
    <source>
        <strain evidence="10">Aabys</strain>
    </source>
</reference>
<keyword evidence="5 8" id="KW-0732">Signal</keyword>
<organism evidence="10">
    <name type="scientific">Musca domestica</name>
    <name type="common">House fly</name>
    <dbReference type="NCBI Taxonomy" id="7370"/>
    <lineage>
        <taxon>Eukaryota</taxon>
        <taxon>Metazoa</taxon>
        <taxon>Ecdysozoa</taxon>
        <taxon>Arthropoda</taxon>
        <taxon>Hexapoda</taxon>
        <taxon>Insecta</taxon>
        <taxon>Pterygota</taxon>
        <taxon>Neoptera</taxon>
        <taxon>Endopterygota</taxon>
        <taxon>Diptera</taxon>
        <taxon>Brachycera</taxon>
        <taxon>Muscomorpha</taxon>
        <taxon>Muscoidea</taxon>
        <taxon>Muscidae</taxon>
        <taxon>Musca</taxon>
    </lineage>
</organism>
<comment type="subcellular location">
    <subcellularLocation>
        <location evidence="1">Lysosome</location>
    </subcellularLocation>
    <subcellularLocation>
        <location evidence="2">Secreted</location>
    </subcellularLocation>
</comment>
<dbReference type="InterPro" id="IPR011583">
    <property type="entry name" value="Chitinase_II/V-like_cat"/>
</dbReference>
<evidence type="ECO:0000259" key="9">
    <source>
        <dbReference type="PROSITE" id="PS51910"/>
    </source>
</evidence>
<dbReference type="PANTHER" id="PTHR46066">
    <property type="entry name" value="CHITINASE DOMAIN-CONTAINING PROTEIN 1 FAMILY MEMBER"/>
    <property type="match status" value="1"/>
</dbReference>
<dbReference type="GO" id="GO:0005975">
    <property type="term" value="P:carbohydrate metabolic process"/>
    <property type="evidence" value="ECO:0007669"/>
    <property type="project" value="InterPro"/>
</dbReference>
<evidence type="ECO:0000313" key="10">
    <source>
        <dbReference type="EnsemblMetazoa" id="MDOA013459-PA"/>
    </source>
</evidence>
<dbReference type="PANTHER" id="PTHR46066:SF2">
    <property type="entry name" value="CHITINASE DOMAIN-CONTAINING PROTEIN 1"/>
    <property type="match status" value="1"/>
</dbReference>
<keyword evidence="4" id="KW-0964">Secreted</keyword>
<dbReference type="GO" id="GO:0008061">
    <property type="term" value="F:chitin binding"/>
    <property type="evidence" value="ECO:0007669"/>
    <property type="project" value="InterPro"/>
</dbReference>
<keyword evidence="6" id="KW-0458">Lysosome</keyword>
<dbReference type="Proteomes" id="UP001652621">
    <property type="component" value="Unplaced"/>
</dbReference>
<proteinExistence type="inferred from homology"/>
<evidence type="ECO:0000256" key="6">
    <source>
        <dbReference type="ARBA" id="ARBA00023228"/>
    </source>
</evidence>
<dbReference type="GO" id="GO:0005576">
    <property type="term" value="C:extracellular region"/>
    <property type="evidence" value="ECO:0007669"/>
    <property type="project" value="UniProtKB-SubCell"/>
</dbReference>
<evidence type="ECO:0000313" key="12">
    <source>
        <dbReference type="RefSeq" id="XP_005176318.1"/>
    </source>
</evidence>
<dbReference type="VEuPathDB" id="VectorBase:MDOA013459"/>
<gene>
    <name evidence="10" type="primary">101897146</name>
    <name evidence="12" type="synonym">LOC101897146</name>
</gene>
<name>A0A1I8NB79_MUSDO</name>
<dbReference type="FunFam" id="3.10.50.10:FF:000002">
    <property type="entry name" value="Chitinase domain-containing protein 1"/>
    <property type="match status" value="1"/>
</dbReference>
<feature type="signal peptide" evidence="8">
    <location>
        <begin position="1"/>
        <end position="24"/>
    </location>
</feature>
<sequence length="397" mass="45933">MSSWQQEFLKYSLLVLLCTTMVQCTITPGKKSQPKPRTGPRDESVFELDLIQQEPSAKEILLNCGSFFKDTSIRHFNGTVLGFVTPWNSHGYDVAKTFAPKMDIISPVWFQVVKQGSNYVVQGKHDIDSRWVKTVREKSKSGTSRTTEFYPRILFENFRNEDYTKLLSSEKEKVKLAEVIVSLCIEHGFDGIVLEYWLQLAGRVNDQFLIKLAIDLSNELKARDLKLILVIPPYRQQAASMFTHQHFDQLYKHIYKFSLMTYDFSNVQRPGANSPLYWIRRSIEHITPSGSDVNLVEKRMKILMGMNMYGNDYTPDGGGPIVAGEYLSLLKHLKRRLTYDERDVENFFEVKTSSGRHYVFYPTLYSINKRLKLAQELGTGISIWELGQGLDYFYDLF</sequence>
<dbReference type="SUPFAM" id="SSF51445">
    <property type="entry name" value="(Trans)glycosidases"/>
    <property type="match status" value="1"/>
</dbReference>
<dbReference type="InterPro" id="IPR029070">
    <property type="entry name" value="Chitinase_insertion_sf"/>
</dbReference>
<dbReference type="AlphaFoldDB" id="A0A1I8NB79"/>
<evidence type="ECO:0000256" key="1">
    <source>
        <dbReference type="ARBA" id="ARBA00004371"/>
    </source>
</evidence>
<dbReference type="EnsemblMetazoa" id="MDOA013459-RA">
    <property type="protein sequence ID" value="MDOA013459-PA"/>
    <property type="gene ID" value="MDOA013459"/>
</dbReference>
<dbReference type="SMART" id="SM00636">
    <property type="entry name" value="Glyco_18"/>
    <property type="match status" value="1"/>
</dbReference>
<dbReference type="CDD" id="cd02876">
    <property type="entry name" value="GH18_SI-CLP"/>
    <property type="match status" value="1"/>
</dbReference>
<dbReference type="KEGG" id="mde:101897146"/>
<dbReference type="FunFam" id="3.20.20.80:FF:000028">
    <property type="entry name" value="Chitinase domain-containing protein 1"/>
    <property type="match status" value="1"/>
</dbReference>
<dbReference type="GO" id="GO:0070492">
    <property type="term" value="F:oligosaccharide binding"/>
    <property type="evidence" value="ECO:0007669"/>
    <property type="project" value="TreeGrafter"/>
</dbReference>
<dbReference type="InterPro" id="IPR017853">
    <property type="entry name" value="GH"/>
</dbReference>
<evidence type="ECO:0000256" key="7">
    <source>
        <dbReference type="ARBA" id="ARBA00040976"/>
    </source>
</evidence>
<dbReference type="GO" id="GO:0012505">
    <property type="term" value="C:endomembrane system"/>
    <property type="evidence" value="ECO:0007669"/>
    <property type="project" value="TreeGrafter"/>
</dbReference>
<evidence type="ECO:0000256" key="5">
    <source>
        <dbReference type="ARBA" id="ARBA00022729"/>
    </source>
</evidence>
<dbReference type="STRING" id="7370.A0A1I8NB79"/>
<comment type="similarity">
    <text evidence="3">Belongs to the glycosyl hydrolase 18 family.</text>
</comment>
<dbReference type="Pfam" id="PF00704">
    <property type="entry name" value="Glyco_hydro_18"/>
    <property type="match status" value="1"/>
</dbReference>
<feature type="chain" id="PRO_5044561479" description="Chitinase domain-containing protein 1" evidence="8">
    <location>
        <begin position="25"/>
        <end position="397"/>
    </location>
</feature>